<name>F8WK37_9ENTE</name>
<evidence type="ECO:0000313" key="2">
    <source>
        <dbReference type="EMBL" id="BAK55670.1"/>
    </source>
</evidence>
<feature type="transmembrane region" description="Helical" evidence="1">
    <location>
        <begin position="16"/>
        <end position="36"/>
    </location>
</feature>
<dbReference type="EMBL" id="AB284368">
    <property type="protein sequence ID" value="BAK55670.1"/>
    <property type="molecule type" value="Genomic_DNA"/>
</dbReference>
<organism evidence="2">
    <name type="scientific">Enterococcus durans</name>
    <dbReference type="NCBI Taxonomy" id="53345"/>
    <lineage>
        <taxon>Bacteria</taxon>
        <taxon>Bacillati</taxon>
        <taxon>Bacillota</taxon>
        <taxon>Bacilli</taxon>
        <taxon>Lactobacillales</taxon>
        <taxon>Enterococcaceae</taxon>
        <taxon>Enterococcus</taxon>
    </lineage>
</organism>
<sequence length="59" mass="7065">MESKTNEKEESLFERIPLFHLLLAFFKPIFPFLLFCSSHTFSKQMIIKNKIWLESLTKS</sequence>
<keyword evidence="1" id="KW-0812">Transmembrane</keyword>
<proteinExistence type="predicted"/>
<evidence type="ECO:0000256" key="1">
    <source>
        <dbReference type="SAM" id="Phobius"/>
    </source>
</evidence>
<accession>F8WK37</accession>
<gene>
    <name evidence="2" type="primary">ofr12</name>
</gene>
<keyword evidence="1" id="KW-1133">Transmembrane helix</keyword>
<protein>
    <submittedName>
        <fullName evidence="2">Hypothetic protein</fullName>
    </submittedName>
</protein>
<keyword evidence="1" id="KW-0472">Membrane</keyword>
<dbReference type="AlphaFoldDB" id="F8WK37"/>
<reference evidence="2" key="1">
    <citation type="submission" date="2006-11" db="EMBL/GenBank/DDBJ databases">
        <title>Characterization of durancin TW-49M and its atypical genetic locus: a novel bacteriocin produced by carrot-isolated Enterococcus durans QU 49.</title>
        <authorList>
            <person name="Hu C."/>
            <person name="Zendo T."/>
            <person name="Nakayama J."/>
            <person name="Sonomoto K."/>
        </authorList>
    </citation>
    <scope>NUCLEOTIDE SEQUENCE</scope>
    <source>
        <strain evidence="2">QU 49</strain>
    </source>
</reference>